<keyword evidence="4" id="KW-0238">DNA-binding</keyword>
<feature type="compositionally biased region" description="Pro residues" evidence="7">
    <location>
        <begin position="47"/>
        <end position="60"/>
    </location>
</feature>
<evidence type="ECO:0000256" key="4">
    <source>
        <dbReference type="ARBA" id="ARBA00023125"/>
    </source>
</evidence>
<feature type="compositionally biased region" description="Polar residues" evidence="7">
    <location>
        <begin position="587"/>
        <end position="619"/>
    </location>
</feature>
<gene>
    <name evidence="8" type="ORF">LSUB1_G006133</name>
</gene>
<keyword evidence="5" id="KW-0804">Transcription</keyword>
<proteinExistence type="predicted"/>
<dbReference type="EMBL" id="QGMJ01000360">
    <property type="protein sequence ID" value="TVY37267.1"/>
    <property type="molecule type" value="Genomic_DNA"/>
</dbReference>
<dbReference type="PANTHER" id="PTHR47659">
    <property type="entry name" value="ZN(II)2CYS6 TRANSCRIPTION FACTOR (EUROFUNG)-RELATED"/>
    <property type="match status" value="1"/>
</dbReference>
<dbReference type="GO" id="GO:0003677">
    <property type="term" value="F:DNA binding"/>
    <property type="evidence" value="ECO:0007669"/>
    <property type="project" value="UniProtKB-KW"/>
</dbReference>
<evidence type="ECO:0000256" key="7">
    <source>
        <dbReference type="SAM" id="MobiDB-lite"/>
    </source>
</evidence>
<keyword evidence="6" id="KW-0539">Nucleus</keyword>
<feature type="region of interest" description="Disordered" evidence="7">
    <location>
        <begin position="148"/>
        <end position="184"/>
    </location>
</feature>
<evidence type="ECO:0000256" key="2">
    <source>
        <dbReference type="ARBA" id="ARBA00022833"/>
    </source>
</evidence>
<dbReference type="PANTHER" id="PTHR47659:SF4">
    <property type="entry name" value="ZN(II)2CYS6 TRANSCRIPTION FACTOR (EUROFUNG)"/>
    <property type="match status" value="1"/>
</dbReference>
<feature type="compositionally biased region" description="Polar residues" evidence="7">
    <location>
        <begin position="73"/>
        <end position="91"/>
    </location>
</feature>
<keyword evidence="2" id="KW-0862">Zinc</keyword>
<dbReference type="GO" id="GO:0046872">
    <property type="term" value="F:metal ion binding"/>
    <property type="evidence" value="ECO:0007669"/>
    <property type="project" value="UniProtKB-KW"/>
</dbReference>
<dbReference type="InterPro" id="IPR050335">
    <property type="entry name" value="ERT1_acuK_gluconeogen_tf"/>
</dbReference>
<evidence type="ECO:0000256" key="3">
    <source>
        <dbReference type="ARBA" id="ARBA00023015"/>
    </source>
</evidence>
<evidence type="ECO:0000313" key="8">
    <source>
        <dbReference type="EMBL" id="TVY37267.1"/>
    </source>
</evidence>
<feature type="region of interest" description="Disordered" evidence="7">
    <location>
        <begin position="543"/>
        <end position="571"/>
    </location>
</feature>
<keyword evidence="9" id="KW-1185">Reference proteome</keyword>
<feature type="compositionally biased region" description="Low complexity" evidence="7">
    <location>
        <begin position="32"/>
        <end position="45"/>
    </location>
</feature>
<feature type="region of interest" description="Disordered" evidence="7">
    <location>
        <begin position="291"/>
        <end position="320"/>
    </location>
</feature>
<evidence type="ECO:0000256" key="6">
    <source>
        <dbReference type="ARBA" id="ARBA00023242"/>
    </source>
</evidence>
<evidence type="ECO:0000256" key="5">
    <source>
        <dbReference type="ARBA" id="ARBA00023163"/>
    </source>
</evidence>
<dbReference type="OrthoDB" id="5575144at2759"/>
<sequence>MQSSPSYRDTSYIPLGERRGRSDLARFSLDTSWASAVSDSARSRAYPSPPMSGSPPLPPRRNPDSTDRGYGSYGSSGQDVLPGTQTPQSDTSEPRGPQLRAYQPEQHPQASYSTYRMEDIQPTPPHSYQQRGPPIVPHMVQQQHPLYQSQVPQPPGPFPTADRPPTGEVTDYSESPKAQRKTKGHVASACVPCKRAHLRQVSPNGDRFDRFKEELEAAVCINADGYSSEIAASESESVLARFFSRYTRCFCLGADRAIDRDPNHPLAIAQRPCSRCLANGKEDACVDVQHKKRGRPRLRDEREQRYESMGPGYSHPQHDASVRRPLSFHSAEPSMTPAFGGDSLHRSGSYRVLKSQGPLAPRYMDHASSVDANMFGGSMPPAPRMLPTHEPLCAYLTMEMQIAKVTRSFGDTVGLQAVVGKRLQDIIVVNDREKVMRLQRILEDERRAREPSYLPPIFSKYEEDRIIQSVGFGPDEIGQLLLEHQELVTFQGSEGQQQPLQARFGLAKRESTYFIAVIFQVPATPQTSYQPVARDYPRESQYGYQTSQQAFPPGPSSFAPNPAYGDPRGDLMYRASVPNVPIASSMPPFSQQQTRPDYSPQIQNPYQTPRSELAQGQPQRQHDLQLPPIRDHRGEPSAANMSRRRDDRTGRLDIGGLLEQPRTTGGR</sequence>
<keyword evidence="1" id="KW-0479">Metal-binding</keyword>
<feature type="compositionally biased region" description="Basic and acidic residues" evidence="7">
    <location>
        <begin position="297"/>
        <end position="306"/>
    </location>
</feature>
<name>A0A8H8UA85_9HELO</name>
<comment type="caution">
    <text evidence="8">The sequence shown here is derived from an EMBL/GenBank/DDBJ whole genome shotgun (WGS) entry which is preliminary data.</text>
</comment>
<evidence type="ECO:0000256" key="1">
    <source>
        <dbReference type="ARBA" id="ARBA00022723"/>
    </source>
</evidence>
<keyword evidence="3" id="KW-0805">Transcription regulation</keyword>
<organism evidence="8 9">
    <name type="scientific">Lachnellula subtilissima</name>
    <dbReference type="NCBI Taxonomy" id="602034"/>
    <lineage>
        <taxon>Eukaryota</taxon>
        <taxon>Fungi</taxon>
        <taxon>Dikarya</taxon>
        <taxon>Ascomycota</taxon>
        <taxon>Pezizomycotina</taxon>
        <taxon>Leotiomycetes</taxon>
        <taxon>Helotiales</taxon>
        <taxon>Lachnaceae</taxon>
        <taxon>Lachnellula</taxon>
    </lineage>
</organism>
<dbReference type="Proteomes" id="UP000462212">
    <property type="component" value="Unassembled WGS sequence"/>
</dbReference>
<accession>A0A8H8UA85</accession>
<reference evidence="8 9" key="1">
    <citation type="submission" date="2018-05" db="EMBL/GenBank/DDBJ databases">
        <title>Genome sequencing and assembly of the regulated plant pathogen Lachnellula willkommii and related sister species for the development of diagnostic species identification markers.</title>
        <authorList>
            <person name="Giroux E."/>
            <person name="Bilodeau G."/>
        </authorList>
    </citation>
    <scope>NUCLEOTIDE SEQUENCE [LARGE SCALE GENOMIC DNA]</scope>
    <source>
        <strain evidence="8 9">CBS 197.66</strain>
    </source>
</reference>
<evidence type="ECO:0000313" key="9">
    <source>
        <dbReference type="Proteomes" id="UP000462212"/>
    </source>
</evidence>
<protein>
    <submittedName>
        <fullName evidence="8">Uncharacterized protein</fullName>
    </submittedName>
</protein>
<dbReference type="AlphaFoldDB" id="A0A8H8UA85"/>
<feature type="region of interest" description="Disordered" evidence="7">
    <location>
        <begin position="1"/>
        <end position="134"/>
    </location>
</feature>
<feature type="region of interest" description="Disordered" evidence="7">
    <location>
        <begin position="583"/>
        <end position="667"/>
    </location>
</feature>